<feature type="chain" id="PRO_5032522465" description="Outer membrane protein beta-barrel domain-containing protein" evidence="1">
    <location>
        <begin position="20"/>
        <end position="231"/>
    </location>
</feature>
<feature type="signal peptide" evidence="1">
    <location>
        <begin position="1"/>
        <end position="19"/>
    </location>
</feature>
<keyword evidence="4" id="KW-1185">Reference proteome</keyword>
<dbReference type="EMBL" id="JACIER010000009">
    <property type="protein sequence ID" value="MBB4044667.1"/>
    <property type="molecule type" value="Genomic_DNA"/>
</dbReference>
<evidence type="ECO:0000256" key="1">
    <source>
        <dbReference type="SAM" id="SignalP"/>
    </source>
</evidence>
<reference evidence="3" key="1">
    <citation type="submission" date="2020-08" db="EMBL/GenBank/DDBJ databases">
        <title>Genomic Encyclopedia of Type Strains, Phase IV (KMG-IV): sequencing the most valuable type-strain genomes for metagenomic binning, comparative biology and taxonomic classification.</title>
        <authorList>
            <person name="Goeker M."/>
        </authorList>
    </citation>
    <scope>NUCLEOTIDE SEQUENCE [LARGE SCALE GENOMIC DNA]</scope>
    <source>
        <strain evidence="3">DSM 105720</strain>
    </source>
</reference>
<dbReference type="Pfam" id="PF13568">
    <property type="entry name" value="OMP_b-brl_2"/>
    <property type="match status" value="1"/>
</dbReference>
<dbReference type="InterPro" id="IPR025665">
    <property type="entry name" value="Beta-barrel_OMP_2"/>
</dbReference>
<dbReference type="RefSeq" id="WP_081741198.1">
    <property type="nucleotide sequence ID" value="NZ_JACIER010000009.1"/>
</dbReference>
<keyword evidence="1" id="KW-0732">Signal</keyword>
<accession>A0A840CX42</accession>
<name>A0A840CX42_9BACE</name>
<dbReference type="AlphaFoldDB" id="A0A840CX42"/>
<evidence type="ECO:0000313" key="3">
    <source>
        <dbReference type="EMBL" id="MBB4044667.1"/>
    </source>
</evidence>
<evidence type="ECO:0000259" key="2">
    <source>
        <dbReference type="Pfam" id="PF13568"/>
    </source>
</evidence>
<protein>
    <recommendedName>
        <fullName evidence="2">Outer membrane protein beta-barrel domain-containing protein</fullName>
    </recommendedName>
</protein>
<evidence type="ECO:0000313" key="4">
    <source>
        <dbReference type="Proteomes" id="UP000560658"/>
    </source>
</evidence>
<gene>
    <name evidence="3" type="ORF">GGR06_002462</name>
</gene>
<comment type="caution">
    <text evidence="3">The sequence shown here is derived from an EMBL/GenBank/DDBJ whole genome shotgun (WGS) entry which is preliminary data.</text>
</comment>
<proteinExistence type="predicted"/>
<sequence>MRKTTLICLLSILTINSFAQEKAFQFGIRGGMNCSSAWVNDVSGSKFKLGYHIGATVDYQLSKKFLLQSGLFFTAKGSKQEDLDASSYVGGRPDWTHTFNQLYLEIPIYAAWRMEVSKSLDLILGAGPYFAYGIGGESKQKLNSGVWANGETQHTWKTFGDGVFDKNLDWLHNEALDRFDFGLGLKADLAYKRYVLGLGASMSLIDVMNNRTFPELHYRNINLSLSLGYKF</sequence>
<organism evidence="3 4">
    <name type="scientific">Bacteroides reticulotermitis</name>
    <dbReference type="NCBI Taxonomy" id="1133319"/>
    <lineage>
        <taxon>Bacteria</taxon>
        <taxon>Pseudomonadati</taxon>
        <taxon>Bacteroidota</taxon>
        <taxon>Bacteroidia</taxon>
        <taxon>Bacteroidales</taxon>
        <taxon>Bacteroidaceae</taxon>
        <taxon>Bacteroides</taxon>
    </lineage>
</organism>
<feature type="domain" description="Outer membrane protein beta-barrel" evidence="2">
    <location>
        <begin position="18"/>
        <end position="207"/>
    </location>
</feature>
<dbReference type="Proteomes" id="UP000560658">
    <property type="component" value="Unassembled WGS sequence"/>
</dbReference>